<feature type="coiled-coil region" evidence="1">
    <location>
        <begin position="1212"/>
        <end position="1257"/>
    </location>
</feature>
<sequence>SNLMILMSPTKFVIFTEIFNKSTPIKYNDYAKLDLPSVKSFWSLAISNSIDNEVLVAISCFNEKDVMGRQDNSSIQADTDAEKGLDFITRIPPTTFVISARKNSRISTTVDNIGGVLHFLCNNPSDEFTELIIMNASGISKAKIFHKNNFQILTTGSFFNKQIISDEFHFPSNVAIKILKLYEETSCKSFLNSIIERNYFFAEDFKTNRIEMYNLKSCELEMTFQKREEIEEITSNTTIFAISKNNSLLAHCSGNKCITIYLMENGLEVTTKLLNSTNRILSISFINNDEQLFIIAEDEIGYHDDGTVKFASIIFIWDIFTYKNTLHKIENLENVFPTLQENTGHSIARSSENIISITENGKIFSIPHHPDIESSIEKSLDYHSKKLKTLSFENVIDRSSGKYHHYHTIYQLDGKCMTEHEGTLVNDDNIFRLDDKLATKTENKRSVVVNNKEPWVKYKRYQRTSAYLDEKKTTQLIIGETSVQLNSSKPETIKVHWPQKTHVLEDACEALKLLNRRKCEPVGPKNQNKFEGLVNDTENFIVHIIKTQPDVWRLSEVRFNLMANLIHGERAALIQHILFENNATNPNHSNRICRFLHLPRLYDWGYSEKVSDLEIAIQNSEGEHRKGSVIAAMLIDYYSNNAMQSTGWMFTISKIIPLLKEYHLEIYIKELFYKPCFGAREEHLDPSFVDQTKLKIGYSDSIFTLDIKPGLIQKQKKSSFWKKVKPIFKRRTNGQPEDLQLTNLRVVPLPDFTVYPKGNNNYQKPPNWKIPFLLLKVIFIPKGYTVQKDEQRSPFLRFIRHDENDEYYDNPAMEACINFKWKSARNHFILQIILYMLYALSFGLLTGVVGVFKAGVLFYILVIIFYYLGYYLLAKEVIQLHYDKWKYFTFYHIVDFLSRAAPLASYTAFLITKLRSGINNDNPKFSDLKNLGLDAIGLERSNLCTLYQHDRKYNAWSINIHHIYGSCDSWIWSLYVNPELINLTPSGQSFDIVNTTSNTSIPDLRIVESYDLDSTSDNYYRKFGNSIIAVYFWMLGRWDQMEMWDFWPITVLSITASILLVIIMQNMLIAFMTGVFDETKSNVKQAVLKFRADVIADYEMIDKPFGNDKGNPRYIYYVGRSEVQEEWLAKSERQRQAHKSLLAEDVHSHKFDDNNYINDDKGNIEHHSRGDKSMTSLGDELFNVEGFKGTRASESGKIQNFEFKVEPESDDNENENNKINILEKKIDMLSIDVTNRINVMEENLKELLKLMKEGKQS</sequence>
<keyword evidence="2" id="KW-1133">Transmembrane helix</keyword>
<protein>
    <submittedName>
        <fullName evidence="3">18742_t:CDS:1</fullName>
    </submittedName>
</protein>
<reference evidence="3" key="1">
    <citation type="submission" date="2022-08" db="EMBL/GenBank/DDBJ databases">
        <authorList>
            <person name="Kallberg Y."/>
            <person name="Tangrot J."/>
            <person name="Rosling A."/>
        </authorList>
    </citation>
    <scope>NUCLEOTIDE SEQUENCE</scope>
    <source>
        <strain evidence="3">Wild A</strain>
    </source>
</reference>
<keyword evidence="2" id="KW-0472">Membrane</keyword>
<name>A0A9W4T0D9_9GLOM</name>
<feature type="transmembrane region" description="Helical" evidence="2">
    <location>
        <begin position="1047"/>
        <end position="1071"/>
    </location>
</feature>
<dbReference type="EMBL" id="CAMKVN010006269">
    <property type="protein sequence ID" value="CAI2190107.1"/>
    <property type="molecule type" value="Genomic_DNA"/>
</dbReference>
<accession>A0A9W4T0D9</accession>
<feature type="transmembrane region" description="Helical" evidence="2">
    <location>
        <begin position="856"/>
        <end position="874"/>
    </location>
</feature>
<dbReference type="SUPFAM" id="SSF50978">
    <property type="entry name" value="WD40 repeat-like"/>
    <property type="match status" value="1"/>
</dbReference>
<evidence type="ECO:0000313" key="4">
    <source>
        <dbReference type="Proteomes" id="UP001153678"/>
    </source>
</evidence>
<feature type="non-terminal residue" evidence="3">
    <location>
        <position position="1257"/>
    </location>
</feature>
<evidence type="ECO:0000256" key="2">
    <source>
        <dbReference type="SAM" id="Phobius"/>
    </source>
</evidence>
<dbReference type="InterPro" id="IPR015943">
    <property type="entry name" value="WD40/YVTN_repeat-like_dom_sf"/>
</dbReference>
<evidence type="ECO:0000313" key="3">
    <source>
        <dbReference type="EMBL" id="CAI2190107.1"/>
    </source>
</evidence>
<keyword evidence="4" id="KW-1185">Reference proteome</keyword>
<evidence type="ECO:0000256" key="1">
    <source>
        <dbReference type="SAM" id="Coils"/>
    </source>
</evidence>
<feature type="transmembrane region" description="Helical" evidence="2">
    <location>
        <begin position="828"/>
        <end position="850"/>
    </location>
</feature>
<proteinExistence type="predicted"/>
<keyword evidence="1" id="KW-0175">Coiled coil</keyword>
<dbReference type="OrthoDB" id="2433234at2759"/>
<organism evidence="3 4">
    <name type="scientific">Funneliformis geosporum</name>
    <dbReference type="NCBI Taxonomy" id="1117311"/>
    <lineage>
        <taxon>Eukaryota</taxon>
        <taxon>Fungi</taxon>
        <taxon>Fungi incertae sedis</taxon>
        <taxon>Mucoromycota</taxon>
        <taxon>Glomeromycotina</taxon>
        <taxon>Glomeromycetes</taxon>
        <taxon>Glomerales</taxon>
        <taxon>Glomeraceae</taxon>
        <taxon>Funneliformis</taxon>
    </lineage>
</organism>
<dbReference type="Proteomes" id="UP001153678">
    <property type="component" value="Unassembled WGS sequence"/>
</dbReference>
<dbReference type="AlphaFoldDB" id="A0A9W4T0D9"/>
<dbReference type="InterPro" id="IPR036322">
    <property type="entry name" value="WD40_repeat_dom_sf"/>
</dbReference>
<comment type="caution">
    <text evidence="3">The sequence shown here is derived from an EMBL/GenBank/DDBJ whole genome shotgun (WGS) entry which is preliminary data.</text>
</comment>
<keyword evidence="2" id="KW-0812">Transmembrane</keyword>
<gene>
    <name evidence="3" type="ORF">FWILDA_LOCUS14410</name>
</gene>
<dbReference type="Gene3D" id="2.130.10.10">
    <property type="entry name" value="YVTN repeat-like/Quinoprotein amine dehydrogenase"/>
    <property type="match status" value="1"/>
</dbReference>